<dbReference type="PROSITE" id="PS00194">
    <property type="entry name" value="THIOREDOXIN_1"/>
    <property type="match status" value="1"/>
</dbReference>
<dbReference type="InterPro" id="IPR017937">
    <property type="entry name" value="Thioredoxin_CS"/>
</dbReference>
<feature type="transmembrane region" description="Helical" evidence="2">
    <location>
        <begin position="6"/>
        <end position="23"/>
    </location>
</feature>
<dbReference type="CDD" id="cd02966">
    <property type="entry name" value="TlpA_like_family"/>
    <property type="match status" value="1"/>
</dbReference>
<organism evidence="4 5">
    <name type="scientific">Aliibacillus thermotolerans</name>
    <dbReference type="NCBI Taxonomy" id="1834418"/>
    <lineage>
        <taxon>Bacteria</taxon>
        <taxon>Bacillati</taxon>
        <taxon>Bacillota</taxon>
        <taxon>Bacilli</taxon>
        <taxon>Bacillales</taxon>
        <taxon>Bacillaceae</taxon>
        <taxon>Aliibacillus</taxon>
    </lineage>
</organism>
<dbReference type="InterPro" id="IPR050553">
    <property type="entry name" value="Thioredoxin_ResA/DsbE_sf"/>
</dbReference>
<gene>
    <name evidence="4" type="ORF">ACFPTR_09140</name>
</gene>
<dbReference type="RefSeq" id="WP_270895387.1">
    <property type="nucleotide sequence ID" value="NZ_JBHSPF010000045.1"/>
</dbReference>
<accession>A0ABW0U6A6</accession>
<dbReference type="PANTHER" id="PTHR42852">
    <property type="entry name" value="THIOL:DISULFIDE INTERCHANGE PROTEIN DSBE"/>
    <property type="match status" value="1"/>
</dbReference>
<keyword evidence="2" id="KW-0812">Transmembrane</keyword>
<dbReference type="SUPFAM" id="SSF52833">
    <property type="entry name" value="Thioredoxin-like"/>
    <property type="match status" value="1"/>
</dbReference>
<evidence type="ECO:0000313" key="4">
    <source>
        <dbReference type="EMBL" id="MFC5629037.1"/>
    </source>
</evidence>
<dbReference type="Pfam" id="PF00578">
    <property type="entry name" value="AhpC-TSA"/>
    <property type="match status" value="1"/>
</dbReference>
<reference evidence="5" key="1">
    <citation type="journal article" date="2019" name="Int. J. Syst. Evol. Microbiol.">
        <title>The Global Catalogue of Microorganisms (GCM) 10K type strain sequencing project: providing services to taxonomists for standard genome sequencing and annotation.</title>
        <authorList>
            <consortium name="The Broad Institute Genomics Platform"/>
            <consortium name="The Broad Institute Genome Sequencing Center for Infectious Disease"/>
            <person name="Wu L."/>
            <person name="Ma J."/>
        </authorList>
    </citation>
    <scope>NUCLEOTIDE SEQUENCE [LARGE SCALE GENOMIC DNA]</scope>
    <source>
        <strain evidence="5">CGMCC 1.15790</strain>
    </source>
</reference>
<sequence length="177" mass="20358">MNKSVFSRIVLVMAVIAGVYVILTNLTLNKVGIEIGDQAPDYTLPTFEGESRSLSDYEGNIIVMNMWASWCEPCTREIPDLMKLHDTYDEVTLVTVNMNSYERNREDAEAFVRDFQMDRIPSLIDEEGEVASLYQLQHLPTTYVMDENRVIVDRIDGETTFEQLEARLANHFSHLEE</sequence>
<feature type="domain" description="Thioredoxin" evidence="3">
    <location>
        <begin position="33"/>
        <end position="173"/>
    </location>
</feature>
<keyword evidence="2" id="KW-1133">Transmembrane helix</keyword>
<dbReference type="Proteomes" id="UP001596143">
    <property type="component" value="Unassembled WGS sequence"/>
</dbReference>
<name>A0ABW0U6A6_9BACI</name>
<dbReference type="InterPro" id="IPR000866">
    <property type="entry name" value="AhpC/TSA"/>
</dbReference>
<keyword evidence="2" id="KW-0472">Membrane</keyword>
<keyword evidence="1" id="KW-1015">Disulfide bond</keyword>
<proteinExistence type="predicted"/>
<dbReference type="PROSITE" id="PS51352">
    <property type="entry name" value="THIOREDOXIN_2"/>
    <property type="match status" value="1"/>
</dbReference>
<dbReference type="InterPro" id="IPR036249">
    <property type="entry name" value="Thioredoxin-like_sf"/>
</dbReference>
<evidence type="ECO:0000313" key="5">
    <source>
        <dbReference type="Proteomes" id="UP001596143"/>
    </source>
</evidence>
<dbReference type="Gene3D" id="3.40.30.10">
    <property type="entry name" value="Glutaredoxin"/>
    <property type="match status" value="1"/>
</dbReference>
<keyword evidence="5" id="KW-1185">Reference proteome</keyword>
<evidence type="ECO:0000256" key="2">
    <source>
        <dbReference type="SAM" id="Phobius"/>
    </source>
</evidence>
<evidence type="ECO:0000259" key="3">
    <source>
        <dbReference type="PROSITE" id="PS51352"/>
    </source>
</evidence>
<dbReference type="PANTHER" id="PTHR42852:SF1">
    <property type="entry name" value="THIOREDOXIN-LIKE PROTEIN YNEN"/>
    <property type="match status" value="1"/>
</dbReference>
<comment type="caution">
    <text evidence="4">The sequence shown here is derived from an EMBL/GenBank/DDBJ whole genome shotgun (WGS) entry which is preliminary data.</text>
</comment>
<evidence type="ECO:0000256" key="1">
    <source>
        <dbReference type="ARBA" id="ARBA00023157"/>
    </source>
</evidence>
<dbReference type="EMBL" id="JBHSPF010000045">
    <property type="protein sequence ID" value="MFC5629037.1"/>
    <property type="molecule type" value="Genomic_DNA"/>
</dbReference>
<dbReference type="InterPro" id="IPR013766">
    <property type="entry name" value="Thioredoxin_domain"/>
</dbReference>
<protein>
    <submittedName>
        <fullName evidence="4">TlpA family protein disulfide reductase</fullName>
    </submittedName>
</protein>